<proteinExistence type="predicted"/>
<accession>A0ABR7V6N5</accession>
<keyword evidence="3" id="KW-1185">Reference proteome</keyword>
<dbReference type="RefSeq" id="WP_188312479.1">
    <property type="nucleotide sequence ID" value="NZ_JABTCG010000001.1"/>
</dbReference>
<name>A0ABR7V6N5_9FLAO</name>
<feature type="chain" id="PRO_5047485723" description="Por secretion system C-terminal sorting domain-containing protein" evidence="1">
    <location>
        <begin position="20"/>
        <end position="392"/>
    </location>
</feature>
<evidence type="ECO:0000313" key="3">
    <source>
        <dbReference type="Proteomes" id="UP000598350"/>
    </source>
</evidence>
<evidence type="ECO:0008006" key="4">
    <source>
        <dbReference type="Google" id="ProtNLM"/>
    </source>
</evidence>
<organism evidence="2 3">
    <name type="scientific">Maribacter arenosus</name>
    <dbReference type="NCBI Taxonomy" id="1854708"/>
    <lineage>
        <taxon>Bacteria</taxon>
        <taxon>Pseudomonadati</taxon>
        <taxon>Bacteroidota</taxon>
        <taxon>Flavobacteriia</taxon>
        <taxon>Flavobacteriales</taxon>
        <taxon>Flavobacteriaceae</taxon>
        <taxon>Maribacter</taxon>
    </lineage>
</organism>
<evidence type="ECO:0000256" key="1">
    <source>
        <dbReference type="SAM" id="SignalP"/>
    </source>
</evidence>
<dbReference type="SUPFAM" id="SSF50998">
    <property type="entry name" value="Quinoprotein alcohol dehydrogenase-like"/>
    <property type="match status" value="1"/>
</dbReference>
<dbReference type="InterPro" id="IPR011047">
    <property type="entry name" value="Quinoprotein_ADH-like_sf"/>
</dbReference>
<evidence type="ECO:0000313" key="2">
    <source>
        <dbReference type="EMBL" id="MBD0849350.1"/>
    </source>
</evidence>
<dbReference type="EMBL" id="JABTCG010000001">
    <property type="protein sequence ID" value="MBD0849350.1"/>
    <property type="molecule type" value="Genomic_DNA"/>
</dbReference>
<gene>
    <name evidence="2" type="ORF">HPE63_01610</name>
</gene>
<protein>
    <recommendedName>
        <fullName evidence="4">Por secretion system C-terminal sorting domain-containing protein</fullName>
    </recommendedName>
</protein>
<sequence length="392" mass="44185">MKSSLLYISLLLLSSGLRAQVNVNELGQIPQELKENSGHIFHNGKLISHNDSGNLPVLYALDTVTMEITKRVTVSNAINIDWEDISQDDDFFYIADLGNYSGTRTDLVVYKILKMDFDNGETVTAETINFHYEDQEEFVDNGKSNWDAEALTVFEDQLWIFTKQWIDEGTVVYSIPKNPGNHTAKRVAAYTVDGLVTGATFNERSNDLVLIGYSNTLQPFVLRAKDIDANSIFTDNVERIPLDIGFGQAEAITSVSANRYLIGTEEFQRNTPSVHLEPTLYSVHFLEDNETNGEVPDMEEVPDKEEDPEIDSGEDRLILYGAYDSDIIHYDLESKRPVLGHAIFDTSGKMLQFRTAAEIEDNDLDVTVFKSGVYYFTLYLGDKKLSKAFVAY</sequence>
<keyword evidence="1" id="KW-0732">Signal</keyword>
<comment type="caution">
    <text evidence="2">The sequence shown here is derived from an EMBL/GenBank/DDBJ whole genome shotgun (WGS) entry which is preliminary data.</text>
</comment>
<dbReference type="Proteomes" id="UP000598350">
    <property type="component" value="Unassembled WGS sequence"/>
</dbReference>
<feature type="signal peptide" evidence="1">
    <location>
        <begin position="1"/>
        <end position="19"/>
    </location>
</feature>
<reference evidence="2 3" key="1">
    <citation type="submission" date="2020-05" db="EMBL/GenBank/DDBJ databases">
        <title>The draft genome sequence of Maribacter arenosus CAU 1321.</title>
        <authorList>
            <person name="Mu L."/>
        </authorList>
    </citation>
    <scope>NUCLEOTIDE SEQUENCE [LARGE SCALE GENOMIC DNA]</scope>
    <source>
        <strain evidence="2 3">CAU 1321</strain>
    </source>
</reference>